<accession>A0AAD7IF36</accession>
<gene>
    <name evidence="1" type="ORF">DFH07DRAFT_839378</name>
</gene>
<protein>
    <submittedName>
        <fullName evidence="1">Uncharacterized protein</fullName>
    </submittedName>
</protein>
<evidence type="ECO:0000313" key="1">
    <source>
        <dbReference type="EMBL" id="KAJ7740257.1"/>
    </source>
</evidence>
<sequence>MDTIPADLLEAIADEIPDYASLKAFSLTGSSFRAPSQRILLRTKKLKIPAVSAEKILDFLEESPHVAGYVRALELTLLPTLAALPSLTYTEEVLGKFKNMAHLTIINPYRCRWVDGSGMSLIILDFIRRQTLQSLHLSSFDQLPANLFPFFLSSAPTVTLLKVSAETDSSRLGDDVTIPVLSKVESLALYYTADLGEVLLSPRCSPHLQNLRRFWGPLGFQFTRDIIGASSNTLQEICFDGIDIGISPPISPFPLPDLPSLRFLKVVIRPGERDTQWLVEMICSMLKVAVESVYVLFLARYASFVLSDRTMDTLNEALRGRVHLPWLRWGIYYKAEGDELLDNFRAAVERGIPRAHSVGRLSVERVSSGEISYWPSGIL</sequence>
<organism evidence="1 2">
    <name type="scientific">Mycena maculata</name>
    <dbReference type="NCBI Taxonomy" id="230809"/>
    <lineage>
        <taxon>Eukaryota</taxon>
        <taxon>Fungi</taxon>
        <taxon>Dikarya</taxon>
        <taxon>Basidiomycota</taxon>
        <taxon>Agaricomycotina</taxon>
        <taxon>Agaricomycetes</taxon>
        <taxon>Agaricomycetidae</taxon>
        <taxon>Agaricales</taxon>
        <taxon>Marasmiineae</taxon>
        <taxon>Mycenaceae</taxon>
        <taxon>Mycena</taxon>
    </lineage>
</organism>
<dbReference type="EMBL" id="JARJLG010000128">
    <property type="protein sequence ID" value="KAJ7740257.1"/>
    <property type="molecule type" value="Genomic_DNA"/>
</dbReference>
<dbReference type="Proteomes" id="UP001215280">
    <property type="component" value="Unassembled WGS sequence"/>
</dbReference>
<keyword evidence="2" id="KW-1185">Reference proteome</keyword>
<comment type="caution">
    <text evidence="1">The sequence shown here is derived from an EMBL/GenBank/DDBJ whole genome shotgun (WGS) entry which is preliminary data.</text>
</comment>
<dbReference type="AlphaFoldDB" id="A0AAD7IF36"/>
<name>A0AAD7IF36_9AGAR</name>
<dbReference type="SUPFAM" id="SSF52047">
    <property type="entry name" value="RNI-like"/>
    <property type="match status" value="1"/>
</dbReference>
<evidence type="ECO:0000313" key="2">
    <source>
        <dbReference type="Proteomes" id="UP001215280"/>
    </source>
</evidence>
<proteinExistence type="predicted"/>
<reference evidence="1" key="1">
    <citation type="submission" date="2023-03" db="EMBL/GenBank/DDBJ databases">
        <title>Massive genome expansion in bonnet fungi (Mycena s.s.) driven by repeated elements and novel gene families across ecological guilds.</title>
        <authorList>
            <consortium name="Lawrence Berkeley National Laboratory"/>
            <person name="Harder C.B."/>
            <person name="Miyauchi S."/>
            <person name="Viragh M."/>
            <person name="Kuo A."/>
            <person name="Thoen E."/>
            <person name="Andreopoulos B."/>
            <person name="Lu D."/>
            <person name="Skrede I."/>
            <person name="Drula E."/>
            <person name="Henrissat B."/>
            <person name="Morin E."/>
            <person name="Kohler A."/>
            <person name="Barry K."/>
            <person name="LaButti K."/>
            <person name="Morin E."/>
            <person name="Salamov A."/>
            <person name="Lipzen A."/>
            <person name="Mereny Z."/>
            <person name="Hegedus B."/>
            <person name="Baldrian P."/>
            <person name="Stursova M."/>
            <person name="Weitz H."/>
            <person name="Taylor A."/>
            <person name="Grigoriev I.V."/>
            <person name="Nagy L.G."/>
            <person name="Martin F."/>
            <person name="Kauserud H."/>
        </authorList>
    </citation>
    <scope>NUCLEOTIDE SEQUENCE</scope>
    <source>
        <strain evidence="1">CBHHK188m</strain>
    </source>
</reference>